<dbReference type="AlphaFoldDB" id="A0A4Q0UA59"/>
<reference evidence="6" key="2">
    <citation type="submission" date="2021-09" db="EMBL/GenBank/DDBJ databases">
        <authorList>
            <person name="Gilroy R."/>
        </authorList>
    </citation>
    <scope>NUCLEOTIDE SEQUENCE</scope>
    <source>
        <strain evidence="6">4100</strain>
    </source>
</reference>
<proteinExistence type="predicted"/>
<evidence type="ECO:0000313" key="6">
    <source>
        <dbReference type="EMBL" id="HJE39912.1"/>
    </source>
</evidence>
<evidence type="ECO:0000256" key="4">
    <source>
        <dbReference type="ARBA" id="ARBA00022989"/>
    </source>
</evidence>
<dbReference type="EMBL" id="DYXT01000047">
    <property type="protein sequence ID" value="HJE39912.1"/>
    <property type="molecule type" value="Genomic_DNA"/>
</dbReference>
<evidence type="ECO:0000256" key="5">
    <source>
        <dbReference type="ARBA" id="ARBA00023136"/>
    </source>
</evidence>
<dbReference type="InterPro" id="IPR050833">
    <property type="entry name" value="Poly_Biosynth_Transport"/>
</dbReference>
<protein>
    <submittedName>
        <fullName evidence="6">Sugar transporter</fullName>
    </submittedName>
</protein>
<evidence type="ECO:0000256" key="2">
    <source>
        <dbReference type="ARBA" id="ARBA00022475"/>
    </source>
</evidence>
<dbReference type="PANTHER" id="PTHR30250:SF26">
    <property type="entry name" value="PSMA PROTEIN"/>
    <property type="match status" value="1"/>
</dbReference>
<comment type="subcellular location">
    <subcellularLocation>
        <location evidence="1">Cell membrane</location>
        <topology evidence="1">Multi-pass membrane protein</topology>
    </subcellularLocation>
</comment>
<evidence type="ECO:0000256" key="1">
    <source>
        <dbReference type="ARBA" id="ARBA00004651"/>
    </source>
</evidence>
<dbReference type="Proteomes" id="UP000711407">
    <property type="component" value="Unassembled WGS sequence"/>
</dbReference>
<dbReference type="GO" id="GO:0005886">
    <property type="term" value="C:plasma membrane"/>
    <property type="evidence" value="ECO:0007669"/>
    <property type="project" value="UniProtKB-SubCell"/>
</dbReference>
<evidence type="ECO:0000313" key="7">
    <source>
        <dbReference type="Proteomes" id="UP000711407"/>
    </source>
</evidence>
<name>A0A4Q0UA59_9BACT</name>
<keyword evidence="4" id="KW-1133">Transmembrane helix</keyword>
<keyword evidence="6" id="KW-0762">Sugar transport</keyword>
<keyword evidence="6" id="KW-0813">Transport</keyword>
<keyword evidence="2" id="KW-1003">Cell membrane</keyword>
<sequence length="523" mass="59383">MKRESRVEKSLKNAKVNMLCYFASLLTAFFTRRIFIDYLGLEFMGLNGTVGSVLGFLNLAELGIGTAISFLLFKPVFDGDETKINELISVMGYLYRWIGIFIYGAAIIVSLFLPLIFSDTPFSMGVVYASFYLYLSGSMLGYFFNYKMVLLSADQRNYVVTGYFQLTMTLKLFVQMGFAILWSNFYLFLAIEFGSAIVNTILIQWKLRKTYPWLKSELKEGRRLLKKYPEVTTKIKQVVVHKLGMFVKGQSQPMLIYAFASLSSVALYANYTIITSRVQNLFNGILDSAGGSVGNLVAEGDKKKIIDIFAQLFTSRLFVVGNLAFCFWYLLSPFVDIWLGPECIVSPTVVLIIVIGYTLNVMRGPTDYFINAYGLFSDVWAPIAESAISITVAILCGMKWGLPGVLMGDLTASVLIIYVWKTYFLFTRGFKINPLKYWVLWVKGLWPMVVGAVVAYLVADYFTQMISFDNKWFIFIVRAAIFTVCIFGVSTPIQWAVSLDFRVFFRRLMKSVFKKKAVPDMHP</sequence>
<reference evidence="6" key="1">
    <citation type="journal article" date="2021" name="PeerJ">
        <title>Extensive microbial diversity within the chicken gut microbiome revealed by metagenomics and culture.</title>
        <authorList>
            <person name="Gilroy R."/>
            <person name="Ravi A."/>
            <person name="Getino M."/>
            <person name="Pursley I."/>
            <person name="Horton D.L."/>
            <person name="Alikhan N.F."/>
            <person name="Baker D."/>
            <person name="Gharbi K."/>
            <person name="Hall N."/>
            <person name="Watson M."/>
            <person name="Adriaenssens E.M."/>
            <person name="Foster-Nyarko E."/>
            <person name="Jarju S."/>
            <person name="Secka A."/>
            <person name="Antonio M."/>
            <person name="Oren A."/>
            <person name="Chaudhuri R.R."/>
            <person name="La Ragione R."/>
            <person name="Hildebrand F."/>
            <person name="Pallen M.J."/>
        </authorList>
    </citation>
    <scope>NUCLEOTIDE SEQUENCE</scope>
    <source>
        <strain evidence="6">4100</strain>
    </source>
</reference>
<organism evidence="6 7">
    <name type="scientific">Candidatus Amulumruptor caecigallinarius</name>
    <dbReference type="NCBI Taxonomy" id="2109911"/>
    <lineage>
        <taxon>Bacteria</taxon>
        <taxon>Pseudomonadati</taxon>
        <taxon>Bacteroidota</taxon>
        <taxon>Bacteroidia</taxon>
        <taxon>Bacteroidales</taxon>
        <taxon>Muribaculaceae</taxon>
        <taxon>Candidatus Amulumruptor</taxon>
    </lineage>
</organism>
<accession>A0A4Q0UA59</accession>
<keyword evidence="5" id="KW-0472">Membrane</keyword>
<comment type="caution">
    <text evidence="6">The sequence shown here is derived from an EMBL/GenBank/DDBJ whole genome shotgun (WGS) entry which is preliminary data.</text>
</comment>
<gene>
    <name evidence="6" type="ORF">K8V47_09175</name>
</gene>
<keyword evidence="3" id="KW-0812">Transmembrane</keyword>
<dbReference type="PANTHER" id="PTHR30250">
    <property type="entry name" value="PST FAMILY PREDICTED COLANIC ACID TRANSPORTER"/>
    <property type="match status" value="1"/>
</dbReference>
<evidence type="ECO:0000256" key="3">
    <source>
        <dbReference type="ARBA" id="ARBA00022692"/>
    </source>
</evidence>